<dbReference type="AlphaFoldDB" id="A0A803Q6C3"/>
<dbReference type="EMBL" id="UZAU01000648">
    <property type="status" value="NOT_ANNOTATED_CDS"/>
    <property type="molecule type" value="Genomic_DNA"/>
</dbReference>
<evidence type="ECO:0000313" key="2">
    <source>
        <dbReference type="Proteomes" id="UP000596661"/>
    </source>
</evidence>
<dbReference type="Proteomes" id="UP000596661">
    <property type="component" value="Chromosome 7"/>
</dbReference>
<protein>
    <submittedName>
        <fullName evidence="1">Uncharacterized protein</fullName>
    </submittedName>
</protein>
<reference evidence="1" key="2">
    <citation type="submission" date="2021-03" db="UniProtKB">
        <authorList>
            <consortium name="EnsemblPlants"/>
        </authorList>
    </citation>
    <scope>IDENTIFICATION</scope>
</reference>
<reference evidence="1" key="1">
    <citation type="submission" date="2018-11" db="EMBL/GenBank/DDBJ databases">
        <authorList>
            <person name="Grassa J C."/>
        </authorList>
    </citation>
    <scope>NUCLEOTIDE SEQUENCE [LARGE SCALE GENOMIC DNA]</scope>
</reference>
<dbReference type="EnsemblPlants" id="evm.model.07.770">
    <property type="protein sequence ID" value="cds.evm.model.07.770"/>
    <property type="gene ID" value="evm.TU.07.770"/>
</dbReference>
<name>A0A803Q6C3_CANSA</name>
<keyword evidence="2" id="KW-1185">Reference proteome</keyword>
<sequence length="182" mass="21034">MAHELKLLVYEHFTGRLIYCGLDRFKDIKAKFEATKLTEKKEDEIWFYVGKTDMRFEQLEFGLIIGLPMGSGPTEEEIEAKFSDHLVRMYFEGKSDEAIKKVGKKYADCSGTRFPRMINLKTKEGQRKQDLKAIDIAQLFNQRKCLCPRPSEAKYFKSINEGEPPLCFEMDVDVTVDSDGQP</sequence>
<proteinExistence type="predicted"/>
<accession>A0A803Q6C3</accession>
<dbReference type="Gramene" id="evm.model.07.770">
    <property type="protein sequence ID" value="cds.evm.model.07.770"/>
    <property type="gene ID" value="evm.TU.07.770"/>
</dbReference>
<organism evidence="1 2">
    <name type="scientific">Cannabis sativa</name>
    <name type="common">Hemp</name>
    <name type="synonym">Marijuana</name>
    <dbReference type="NCBI Taxonomy" id="3483"/>
    <lineage>
        <taxon>Eukaryota</taxon>
        <taxon>Viridiplantae</taxon>
        <taxon>Streptophyta</taxon>
        <taxon>Embryophyta</taxon>
        <taxon>Tracheophyta</taxon>
        <taxon>Spermatophyta</taxon>
        <taxon>Magnoliopsida</taxon>
        <taxon>eudicotyledons</taxon>
        <taxon>Gunneridae</taxon>
        <taxon>Pentapetalae</taxon>
        <taxon>rosids</taxon>
        <taxon>fabids</taxon>
        <taxon>Rosales</taxon>
        <taxon>Cannabaceae</taxon>
        <taxon>Cannabis</taxon>
    </lineage>
</organism>
<evidence type="ECO:0000313" key="1">
    <source>
        <dbReference type="EnsemblPlants" id="cds.evm.model.07.770"/>
    </source>
</evidence>